<dbReference type="Proteomes" id="UP000319732">
    <property type="component" value="Unassembled WGS sequence"/>
</dbReference>
<dbReference type="Pfam" id="PF12146">
    <property type="entry name" value="Hydrolase_4"/>
    <property type="match status" value="1"/>
</dbReference>
<dbReference type="PANTHER" id="PTHR42103:SF2">
    <property type="entry name" value="AB HYDROLASE-1 DOMAIN-CONTAINING PROTEIN"/>
    <property type="match status" value="1"/>
</dbReference>
<reference evidence="2 3" key="1">
    <citation type="submission" date="2019-06" db="EMBL/GenBank/DDBJ databases">
        <title>Whole genome sequence for Cellvibrionaceae sp. R142.</title>
        <authorList>
            <person name="Wang G."/>
        </authorList>
    </citation>
    <scope>NUCLEOTIDE SEQUENCE [LARGE SCALE GENOMIC DNA]</scope>
    <source>
        <strain evidence="2 3">R142</strain>
    </source>
</reference>
<proteinExistence type="predicted"/>
<dbReference type="Gene3D" id="3.40.50.1820">
    <property type="entry name" value="alpha/beta hydrolase"/>
    <property type="match status" value="1"/>
</dbReference>
<dbReference type="SUPFAM" id="SSF53474">
    <property type="entry name" value="alpha/beta-Hydrolases"/>
    <property type="match status" value="1"/>
</dbReference>
<name>A0A545TSL7_9GAMM</name>
<sequence>MNTTLDAFAVTPKAVDISGPCGLIEARYTGAKAGAPLSKAALMAVVCHPHPLHGGTMTNKVVTTLSRAYRDLGVPVATFNFRGVGRSAGTFDEAVGEVDDLLAVATWMRERFAQRRLLLAGFSFGSSIAAQACYRVAAPAHLTLVAPAIDRYPYDREGRFPVPVCVIQGGRDELVDAAGVHAWSAGLAGTVDLLRFDEASHFFHGALVTMKAELARVLLERLGGS</sequence>
<dbReference type="InterPro" id="IPR029058">
    <property type="entry name" value="AB_hydrolase_fold"/>
</dbReference>
<accession>A0A545TSL7</accession>
<dbReference type="EMBL" id="VHSG01000010">
    <property type="protein sequence ID" value="TQV80213.1"/>
    <property type="molecule type" value="Genomic_DNA"/>
</dbReference>
<evidence type="ECO:0000313" key="3">
    <source>
        <dbReference type="Proteomes" id="UP000319732"/>
    </source>
</evidence>
<dbReference type="OrthoDB" id="9800435at2"/>
<dbReference type="InterPro" id="IPR022742">
    <property type="entry name" value="Hydrolase_4"/>
</dbReference>
<protein>
    <recommendedName>
        <fullName evidence="1">Serine aminopeptidase S33 domain-containing protein</fullName>
    </recommendedName>
</protein>
<gene>
    <name evidence="2" type="ORF">FKG94_11010</name>
</gene>
<feature type="domain" description="Serine aminopeptidase S33" evidence="1">
    <location>
        <begin position="52"/>
        <end position="150"/>
    </location>
</feature>
<dbReference type="AlphaFoldDB" id="A0A545TSL7"/>
<keyword evidence="3" id="KW-1185">Reference proteome</keyword>
<evidence type="ECO:0000313" key="2">
    <source>
        <dbReference type="EMBL" id="TQV80213.1"/>
    </source>
</evidence>
<dbReference type="PANTHER" id="PTHR42103">
    <property type="entry name" value="ALPHA/BETA-HYDROLASES SUPERFAMILY PROTEIN"/>
    <property type="match status" value="1"/>
</dbReference>
<comment type="caution">
    <text evidence="2">The sequence shown here is derived from an EMBL/GenBank/DDBJ whole genome shotgun (WGS) entry which is preliminary data.</text>
</comment>
<organism evidence="2 3">
    <name type="scientific">Exilibacterium tricleocarpae</name>
    <dbReference type="NCBI Taxonomy" id="2591008"/>
    <lineage>
        <taxon>Bacteria</taxon>
        <taxon>Pseudomonadati</taxon>
        <taxon>Pseudomonadota</taxon>
        <taxon>Gammaproteobacteria</taxon>
        <taxon>Cellvibrionales</taxon>
        <taxon>Cellvibrionaceae</taxon>
        <taxon>Exilibacterium</taxon>
    </lineage>
</organism>
<evidence type="ECO:0000259" key="1">
    <source>
        <dbReference type="Pfam" id="PF12146"/>
    </source>
</evidence>